<protein>
    <submittedName>
        <fullName evidence="2">Mitochondrial import inner membrane translocase subunit tim8</fullName>
    </submittedName>
</protein>
<dbReference type="EMBL" id="JAPEUV010000004">
    <property type="protein sequence ID" value="KAJ4342940.1"/>
    <property type="molecule type" value="Genomic_DNA"/>
</dbReference>
<name>A0A9W9C4D5_9PLEO</name>
<feature type="signal peptide" evidence="1">
    <location>
        <begin position="1"/>
        <end position="17"/>
    </location>
</feature>
<keyword evidence="3" id="KW-1185">Reference proteome</keyword>
<proteinExistence type="predicted"/>
<feature type="chain" id="PRO_5040790871" evidence="1">
    <location>
        <begin position="18"/>
        <end position="371"/>
    </location>
</feature>
<dbReference type="OrthoDB" id="5337308at2759"/>
<gene>
    <name evidence="2" type="primary">TIM8_2</name>
    <name evidence="2" type="ORF">N0V87_000657</name>
</gene>
<evidence type="ECO:0000256" key="1">
    <source>
        <dbReference type="SAM" id="SignalP"/>
    </source>
</evidence>
<reference evidence="2" key="1">
    <citation type="submission" date="2022-10" db="EMBL/GenBank/DDBJ databases">
        <title>Tapping the CABI collections for fungal endophytes: first genome assemblies for Collariella, Neodidymelliopsis, Ascochyta clinopodiicola, Didymella pomorum, Didymosphaeria variabile, Neocosmospora piperis and Neocucurbitaria cava.</title>
        <authorList>
            <person name="Hill R."/>
        </authorList>
    </citation>
    <scope>NUCLEOTIDE SEQUENCE</scope>
    <source>
        <strain evidence="2">IMI 360193</strain>
    </source>
</reference>
<dbReference type="AlphaFoldDB" id="A0A9W9C4D5"/>
<sequence length="371" mass="40795">MKRLLTLSVALVALIDGRVVPKSSWPDLSAIHLDSSNITNASDPNAIIAVAADLWQEAIERGAKLMTGMKSDDATAATLFGFPTDTTESPFDGSLVEELREWGYNDNTPAMQTLHDKECNMASASGHMLSKTFADLGMGTASKGTGGPNECFQIEHYSGPAITKKKDGTLPEKREQYYSTCGTTYRATGAEYTLGVNPAGGALFALNRVSSPKAARKLWRRRPETAELPQLRSASDIAWAAWNRAVSATPGARIDNVKYFMNMMVLNKETNQHIRRALKTLEPPLDGVPGWPGAEFSMESEEGKAFLGSPVGRWAGYLLLQHKRQLGGDKWIEKVRVFRSEKEGSWPYLLFYVAGPEESGDEKTKKFRARL</sequence>
<organism evidence="2 3">
    <name type="scientific">Didymella glomerata</name>
    <dbReference type="NCBI Taxonomy" id="749621"/>
    <lineage>
        <taxon>Eukaryota</taxon>
        <taxon>Fungi</taxon>
        <taxon>Dikarya</taxon>
        <taxon>Ascomycota</taxon>
        <taxon>Pezizomycotina</taxon>
        <taxon>Dothideomycetes</taxon>
        <taxon>Pleosporomycetidae</taxon>
        <taxon>Pleosporales</taxon>
        <taxon>Pleosporineae</taxon>
        <taxon>Didymellaceae</taxon>
        <taxon>Didymella</taxon>
    </lineage>
</organism>
<keyword evidence="1" id="KW-0732">Signal</keyword>
<evidence type="ECO:0000313" key="3">
    <source>
        <dbReference type="Proteomes" id="UP001140562"/>
    </source>
</evidence>
<accession>A0A9W9C4D5</accession>
<dbReference type="Proteomes" id="UP001140562">
    <property type="component" value="Unassembled WGS sequence"/>
</dbReference>
<comment type="caution">
    <text evidence="2">The sequence shown here is derived from an EMBL/GenBank/DDBJ whole genome shotgun (WGS) entry which is preliminary data.</text>
</comment>
<evidence type="ECO:0000313" key="2">
    <source>
        <dbReference type="EMBL" id="KAJ4342940.1"/>
    </source>
</evidence>